<dbReference type="GO" id="GO:0006400">
    <property type="term" value="P:tRNA modification"/>
    <property type="evidence" value="ECO:0007669"/>
    <property type="project" value="UniProtKB-UniRule"/>
</dbReference>
<dbReference type="InterPro" id="IPR012795">
    <property type="entry name" value="tRNA_Ile_lys_synt_N"/>
</dbReference>
<dbReference type="CDD" id="cd01992">
    <property type="entry name" value="TilS_N"/>
    <property type="match status" value="1"/>
</dbReference>
<evidence type="ECO:0000256" key="8">
    <source>
        <dbReference type="HAMAP-Rule" id="MF_01161"/>
    </source>
</evidence>
<keyword evidence="5" id="KW-0547">Nucleotide-binding</keyword>
<comment type="catalytic activity">
    <reaction evidence="7 8">
        <text>cytidine(34) in tRNA(Ile2) + L-lysine + ATP = lysidine(34) in tRNA(Ile2) + AMP + diphosphate + H(+)</text>
        <dbReference type="Rhea" id="RHEA:43744"/>
        <dbReference type="Rhea" id="RHEA-COMP:10625"/>
        <dbReference type="Rhea" id="RHEA-COMP:10670"/>
        <dbReference type="ChEBI" id="CHEBI:15378"/>
        <dbReference type="ChEBI" id="CHEBI:30616"/>
        <dbReference type="ChEBI" id="CHEBI:32551"/>
        <dbReference type="ChEBI" id="CHEBI:33019"/>
        <dbReference type="ChEBI" id="CHEBI:82748"/>
        <dbReference type="ChEBI" id="CHEBI:83665"/>
        <dbReference type="ChEBI" id="CHEBI:456215"/>
        <dbReference type="EC" id="6.3.4.19"/>
    </reaction>
</comment>
<dbReference type="HAMAP" id="MF_01161">
    <property type="entry name" value="tRNA_Ile_lys_synt"/>
    <property type="match status" value="1"/>
</dbReference>
<dbReference type="NCBIfam" id="TIGR02432">
    <property type="entry name" value="lysidine_TilS_N"/>
    <property type="match status" value="1"/>
</dbReference>
<dbReference type="Proteomes" id="UP000051580">
    <property type="component" value="Unassembled WGS sequence"/>
</dbReference>
<evidence type="ECO:0000256" key="1">
    <source>
        <dbReference type="ARBA" id="ARBA00004496"/>
    </source>
</evidence>
<dbReference type="AlphaFoldDB" id="A0A0R1URH7"/>
<dbReference type="Gene3D" id="3.40.50.620">
    <property type="entry name" value="HUPs"/>
    <property type="match status" value="1"/>
</dbReference>
<evidence type="ECO:0000256" key="7">
    <source>
        <dbReference type="ARBA" id="ARBA00048539"/>
    </source>
</evidence>
<dbReference type="InterPro" id="IPR012796">
    <property type="entry name" value="Lysidine-tRNA-synth_C"/>
</dbReference>
<proteinExistence type="inferred from homology"/>
<dbReference type="GO" id="GO:0005524">
    <property type="term" value="F:ATP binding"/>
    <property type="evidence" value="ECO:0007669"/>
    <property type="project" value="UniProtKB-KW"/>
</dbReference>
<dbReference type="PATRIC" id="fig|1423753.3.peg.2351"/>
<reference evidence="10 11" key="1">
    <citation type="journal article" date="2015" name="Genome Announc.">
        <title>Expanding the biotechnology potential of lactobacilli through comparative genomics of 213 strains and associated genera.</title>
        <authorList>
            <person name="Sun Z."/>
            <person name="Harris H.M."/>
            <person name="McCann A."/>
            <person name="Guo C."/>
            <person name="Argimon S."/>
            <person name="Zhang W."/>
            <person name="Yang X."/>
            <person name="Jeffery I.B."/>
            <person name="Cooney J.C."/>
            <person name="Kagawa T.F."/>
            <person name="Liu W."/>
            <person name="Song Y."/>
            <person name="Salvetti E."/>
            <person name="Wrobel A."/>
            <person name="Rasinkangas P."/>
            <person name="Parkhill J."/>
            <person name="Rea M.C."/>
            <person name="O'Sullivan O."/>
            <person name="Ritari J."/>
            <person name="Douillard F.P."/>
            <person name="Paul Ross R."/>
            <person name="Yang R."/>
            <person name="Briner A.E."/>
            <person name="Felis G.E."/>
            <person name="de Vos W.M."/>
            <person name="Barrangou R."/>
            <person name="Klaenhammer T.R."/>
            <person name="Caufield P.W."/>
            <person name="Cui Y."/>
            <person name="Zhang H."/>
            <person name="O'Toole P.W."/>
        </authorList>
    </citation>
    <scope>NUCLEOTIDE SEQUENCE [LARGE SCALE GENOMIC DNA]</scope>
    <source>
        <strain evidence="10 11">DSM 16381</strain>
    </source>
</reference>
<dbReference type="EMBL" id="AZFS01000045">
    <property type="protein sequence ID" value="KRL95751.1"/>
    <property type="molecule type" value="Genomic_DNA"/>
</dbReference>
<gene>
    <name evidence="8" type="primary">tilS</name>
    <name evidence="10" type="ORF">FD28_GL002241</name>
</gene>
<sequence length="455" mass="52090">MSLETDFQRNCQRYGWNNPQQHGLIAVSTGVDSMVLLTLFAQLPVAQRPQMTVVHVNHQLREQSQTEAAFLKQWCAQHQIPLVTMVWPRDQQPDHGIEEAARQFRYTFFAEQLSAQHADWIATAHQSDEQAETILFKLIRGGQLDQLTGMAATRDFHGGRLIRPLLPFTKQQLRTYAQQRQIPWFEDVTNRELTASRNRLRLQILPALRRENPQVDQHLLDYAAQLQTILKVADQGVTARLKPIVRQWQPLTVDTPSFLAEAADLQRLLLRRLIKMTDPALATGNAVLQECLQLLSNDQRPTGTVDLGAGWCLYKAYETVTFKQLKNFRQNSEEVFSFMVVLNQWRTLGNGWQLGCFTTDAHDDLAANEVVALSADQFPLRVRSWQATDRLRLANGHHQTVRRALINAKVPRDQRATVPVLVTAQDEVIAALGVKWSVQPRRAHTSYYHIKLQHE</sequence>
<evidence type="ECO:0000256" key="6">
    <source>
        <dbReference type="ARBA" id="ARBA00022840"/>
    </source>
</evidence>
<name>A0A0R1URH7_9LACO</name>
<dbReference type="InterPro" id="IPR012094">
    <property type="entry name" value="tRNA_Ile_lys_synt"/>
</dbReference>
<dbReference type="PANTHER" id="PTHR43033:SF1">
    <property type="entry name" value="TRNA(ILE)-LYSIDINE SYNTHASE-RELATED"/>
    <property type="match status" value="1"/>
</dbReference>
<dbReference type="PANTHER" id="PTHR43033">
    <property type="entry name" value="TRNA(ILE)-LYSIDINE SYNTHASE-RELATED"/>
    <property type="match status" value="1"/>
</dbReference>
<dbReference type="InterPro" id="IPR011063">
    <property type="entry name" value="TilS/TtcA_N"/>
</dbReference>
<evidence type="ECO:0000313" key="10">
    <source>
        <dbReference type="EMBL" id="KRL95751.1"/>
    </source>
</evidence>
<evidence type="ECO:0000256" key="3">
    <source>
        <dbReference type="ARBA" id="ARBA00022598"/>
    </source>
</evidence>
<dbReference type="SUPFAM" id="SSF52402">
    <property type="entry name" value="Adenine nucleotide alpha hydrolases-like"/>
    <property type="match status" value="1"/>
</dbReference>
<evidence type="ECO:0000256" key="4">
    <source>
        <dbReference type="ARBA" id="ARBA00022694"/>
    </source>
</evidence>
<comment type="caution">
    <text evidence="10">The sequence shown here is derived from an EMBL/GenBank/DDBJ whole genome shotgun (WGS) entry which is preliminary data.</text>
</comment>
<dbReference type="GO" id="GO:0032267">
    <property type="term" value="F:tRNA(Ile)-lysidine synthase activity"/>
    <property type="evidence" value="ECO:0007669"/>
    <property type="project" value="UniProtKB-EC"/>
</dbReference>
<dbReference type="SMART" id="SM00977">
    <property type="entry name" value="TilS_C"/>
    <property type="match status" value="1"/>
</dbReference>
<keyword evidence="11" id="KW-1185">Reference proteome</keyword>
<keyword evidence="4 8" id="KW-0819">tRNA processing</keyword>
<dbReference type="Pfam" id="PF11734">
    <property type="entry name" value="TilS_C"/>
    <property type="match status" value="1"/>
</dbReference>
<comment type="similarity">
    <text evidence="8">Belongs to the tRNA(Ile)-lysidine synthase family.</text>
</comment>
<comment type="caution">
    <text evidence="8">Lacks conserved residue(s) required for the propagation of feature annotation.</text>
</comment>
<comment type="function">
    <text evidence="8">Ligates lysine onto the cytidine present at position 34 of the AUA codon-specific tRNA(Ile) that contains the anticodon CAU, in an ATP-dependent manner. Cytidine is converted to lysidine, thus changing the amino acid specificity of the tRNA from methionine to isoleucine.</text>
</comment>
<keyword evidence="2 8" id="KW-0963">Cytoplasm</keyword>
<dbReference type="InterPro" id="IPR014729">
    <property type="entry name" value="Rossmann-like_a/b/a_fold"/>
</dbReference>
<accession>A0A0R1URH7</accession>
<feature type="domain" description="Lysidine-tRNA(Ile) synthetase C-terminal" evidence="9">
    <location>
        <begin position="380"/>
        <end position="452"/>
    </location>
</feature>
<keyword evidence="6" id="KW-0067">ATP-binding</keyword>
<dbReference type="SUPFAM" id="SSF56037">
    <property type="entry name" value="PheT/TilS domain"/>
    <property type="match status" value="1"/>
</dbReference>
<dbReference type="OrthoDB" id="9807403at2"/>
<protein>
    <recommendedName>
        <fullName evidence="8">tRNA(Ile)-lysidine synthase</fullName>
        <ecNumber evidence="8">6.3.4.19</ecNumber>
    </recommendedName>
    <alternativeName>
        <fullName evidence="8">tRNA(Ile)-2-lysyl-cytidine synthase</fullName>
    </alternativeName>
    <alternativeName>
        <fullName evidence="8">tRNA(Ile)-lysidine synthetase</fullName>
    </alternativeName>
</protein>
<dbReference type="EC" id="6.3.4.19" evidence="8"/>
<dbReference type="Pfam" id="PF01171">
    <property type="entry name" value="ATP_bind_3"/>
    <property type="match status" value="1"/>
</dbReference>
<dbReference type="RefSeq" id="WP_057732805.1">
    <property type="nucleotide sequence ID" value="NZ_AZFS01000045.1"/>
</dbReference>
<evidence type="ECO:0000259" key="9">
    <source>
        <dbReference type="SMART" id="SM00977"/>
    </source>
</evidence>
<evidence type="ECO:0000313" key="11">
    <source>
        <dbReference type="Proteomes" id="UP000051580"/>
    </source>
</evidence>
<comment type="subcellular location">
    <subcellularLocation>
        <location evidence="1 8">Cytoplasm</location>
    </subcellularLocation>
</comment>
<dbReference type="GO" id="GO:0005737">
    <property type="term" value="C:cytoplasm"/>
    <property type="evidence" value="ECO:0007669"/>
    <property type="project" value="UniProtKB-SubCell"/>
</dbReference>
<dbReference type="NCBIfam" id="TIGR02433">
    <property type="entry name" value="lysidine_TilS_C"/>
    <property type="match status" value="1"/>
</dbReference>
<keyword evidence="3 8" id="KW-0436">Ligase</keyword>
<evidence type="ECO:0000256" key="5">
    <source>
        <dbReference type="ARBA" id="ARBA00022741"/>
    </source>
</evidence>
<organism evidence="10 11">
    <name type="scientific">Levilactobacillus hammesii DSM 16381</name>
    <dbReference type="NCBI Taxonomy" id="1423753"/>
    <lineage>
        <taxon>Bacteria</taxon>
        <taxon>Bacillati</taxon>
        <taxon>Bacillota</taxon>
        <taxon>Bacilli</taxon>
        <taxon>Lactobacillales</taxon>
        <taxon>Lactobacillaceae</taxon>
        <taxon>Levilactobacillus</taxon>
    </lineage>
</organism>
<evidence type="ECO:0000256" key="2">
    <source>
        <dbReference type="ARBA" id="ARBA00022490"/>
    </source>
</evidence>
<dbReference type="STRING" id="1423753.FD28_GL002241"/>